<keyword evidence="4 5" id="KW-0472">Membrane</keyword>
<sequence>MKAKMKPFWKQPQRFYRAFLLSFNLCLMVIAGSVASAGMFSFSERSRMPSKMTYFNTLLMRLSVNLELAVMMSGGAVFLVAVLGFLGTLRDSLMALRLYMACMFAVTFLAFVGTALITFTPFMANNVFHRHVPAGVATICHDTIYRPLLYLKPDLVRYYRQSSDWDDLLDHMQSSFKCCGVSSDSYKDWNRNSVYKCANSNPSAERCSVPDSCCTVQSKGCGKDVLRHNWNDVKNRIHKRNCLDTVLASVRSNVVTIAGMGMLCSVGFLLVMASAREYINGLRGTAYRHLDESRLASQKLVSRAPSLAAAAAASPLSARSKGSGLHIKADEYVMDTAQEDAHYAASRAYSQSAVAAYASEAAPPYSYPAMQPTPPMAIHPAQASSMHMMQAAPPYSFPEYYYQNTPQ</sequence>
<evidence type="ECO:0000256" key="1">
    <source>
        <dbReference type="ARBA" id="ARBA00004141"/>
    </source>
</evidence>
<feature type="transmembrane region" description="Helical" evidence="5">
    <location>
        <begin position="21"/>
        <end position="42"/>
    </location>
</feature>
<gene>
    <name evidence="6" type="ORF">HPB48_020877</name>
</gene>
<evidence type="ECO:0000256" key="3">
    <source>
        <dbReference type="ARBA" id="ARBA00022989"/>
    </source>
</evidence>
<evidence type="ECO:0000256" key="4">
    <source>
        <dbReference type="ARBA" id="ARBA00023136"/>
    </source>
</evidence>
<dbReference type="EMBL" id="JABSTR010000004">
    <property type="protein sequence ID" value="KAH9366490.1"/>
    <property type="molecule type" value="Genomic_DNA"/>
</dbReference>
<dbReference type="OMA" id="ANNVFHR"/>
<dbReference type="AlphaFoldDB" id="A0A9J6FTB6"/>
<keyword evidence="7" id="KW-1185">Reference proteome</keyword>
<evidence type="ECO:0000256" key="5">
    <source>
        <dbReference type="SAM" id="Phobius"/>
    </source>
</evidence>
<feature type="transmembrane region" description="Helical" evidence="5">
    <location>
        <begin position="62"/>
        <end position="86"/>
    </location>
</feature>
<dbReference type="InterPro" id="IPR018499">
    <property type="entry name" value="Tetraspanin/Peripherin"/>
</dbReference>
<dbReference type="GO" id="GO:0005886">
    <property type="term" value="C:plasma membrane"/>
    <property type="evidence" value="ECO:0007669"/>
    <property type="project" value="TreeGrafter"/>
</dbReference>
<dbReference type="SUPFAM" id="SSF48652">
    <property type="entry name" value="Tetraspanin"/>
    <property type="match status" value="1"/>
</dbReference>
<keyword evidence="2 5" id="KW-0812">Transmembrane</keyword>
<evidence type="ECO:0008006" key="8">
    <source>
        <dbReference type="Google" id="ProtNLM"/>
    </source>
</evidence>
<dbReference type="OrthoDB" id="6506481at2759"/>
<evidence type="ECO:0000313" key="6">
    <source>
        <dbReference type="EMBL" id="KAH9366490.1"/>
    </source>
</evidence>
<keyword evidence="3 5" id="KW-1133">Transmembrane helix</keyword>
<comment type="subcellular location">
    <subcellularLocation>
        <location evidence="1">Membrane</location>
        <topology evidence="1">Multi-pass membrane protein</topology>
    </subcellularLocation>
</comment>
<dbReference type="PANTHER" id="PTHR19282:SF516">
    <property type="entry name" value="TETRASPANIN"/>
    <property type="match status" value="1"/>
</dbReference>
<name>A0A9J6FTB6_HAELO</name>
<dbReference type="Pfam" id="PF00335">
    <property type="entry name" value="Tetraspanin"/>
    <property type="match status" value="1"/>
</dbReference>
<evidence type="ECO:0000313" key="7">
    <source>
        <dbReference type="Proteomes" id="UP000821853"/>
    </source>
</evidence>
<accession>A0A9J6FTB6</accession>
<organism evidence="6 7">
    <name type="scientific">Haemaphysalis longicornis</name>
    <name type="common">Bush tick</name>
    <dbReference type="NCBI Taxonomy" id="44386"/>
    <lineage>
        <taxon>Eukaryota</taxon>
        <taxon>Metazoa</taxon>
        <taxon>Ecdysozoa</taxon>
        <taxon>Arthropoda</taxon>
        <taxon>Chelicerata</taxon>
        <taxon>Arachnida</taxon>
        <taxon>Acari</taxon>
        <taxon>Parasitiformes</taxon>
        <taxon>Ixodida</taxon>
        <taxon>Ixodoidea</taxon>
        <taxon>Ixodidae</taxon>
        <taxon>Haemaphysalinae</taxon>
        <taxon>Haemaphysalis</taxon>
    </lineage>
</organism>
<proteinExistence type="predicted"/>
<dbReference type="InterPro" id="IPR008952">
    <property type="entry name" value="Tetraspanin_EC2_sf"/>
</dbReference>
<dbReference type="PANTHER" id="PTHR19282">
    <property type="entry name" value="TETRASPANIN"/>
    <property type="match status" value="1"/>
</dbReference>
<protein>
    <recommendedName>
        <fullName evidence="8">Tetraspanin</fullName>
    </recommendedName>
</protein>
<dbReference type="VEuPathDB" id="VectorBase:HLOH_056479"/>
<dbReference type="Gene3D" id="1.10.1450.10">
    <property type="entry name" value="Tetraspanin"/>
    <property type="match status" value="1"/>
</dbReference>
<feature type="transmembrane region" description="Helical" evidence="5">
    <location>
        <begin position="98"/>
        <end position="119"/>
    </location>
</feature>
<dbReference type="Proteomes" id="UP000821853">
    <property type="component" value="Chromosome 2"/>
</dbReference>
<reference evidence="6 7" key="1">
    <citation type="journal article" date="2020" name="Cell">
        <title>Large-Scale Comparative Analyses of Tick Genomes Elucidate Their Genetic Diversity and Vector Capacities.</title>
        <authorList>
            <consortium name="Tick Genome and Microbiome Consortium (TIGMIC)"/>
            <person name="Jia N."/>
            <person name="Wang J."/>
            <person name="Shi W."/>
            <person name="Du L."/>
            <person name="Sun Y."/>
            <person name="Zhan W."/>
            <person name="Jiang J.F."/>
            <person name="Wang Q."/>
            <person name="Zhang B."/>
            <person name="Ji P."/>
            <person name="Bell-Sakyi L."/>
            <person name="Cui X.M."/>
            <person name="Yuan T.T."/>
            <person name="Jiang B.G."/>
            <person name="Yang W.F."/>
            <person name="Lam T.T."/>
            <person name="Chang Q.C."/>
            <person name="Ding S.J."/>
            <person name="Wang X.J."/>
            <person name="Zhu J.G."/>
            <person name="Ruan X.D."/>
            <person name="Zhao L."/>
            <person name="Wei J.T."/>
            <person name="Ye R.Z."/>
            <person name="Que T.C."/>
            <person name="Du C.H."/>
            <person name="Zhou Y.H."/>
            <person name="Cheng J.X."/>
            <person name="Dai P.F."/>
            <person name="Guo W.B."/>
            <person name="Han X.H."/>
            <person name="Huang E.J."/>
            <person name="Li L.F."/>
            <person name="Wei W."/>
            <person name="Gao Y.C."/>
            <person name="Liu J.Z."/>
            <person name="Shao H.Z."/>
            <person name="Wang X."/>
            <person name="Wang C.C."/>
            <person name="Yang T.C."/>
            <person name="Huo Q.B."/>
            <person name="Li W."/>
            <person name="Chen H.Y."/>
            <person name="Chen S.E."/>
            <person name="Zhou L.G."/>
            <person name="Ni X.B."/>
            <person name="Tian J.H."/>
            <person name="Sheng Y."/>
            <person name="Liu T."/>
            <person name="Pan Y.S."/>
            <person name="Xia L.Y."/>
            <person name="Li J."/>
            <person name="Zhao F."/>
            <person name="Cao W.C."/>
        </authorList>
    </citation>
    <scope>NUCLEOTIDE SEQUENCE [LARGE SCALE GENOMIC DNA]</scope>
    <source>
        <strain evidence="6">HaeL-2018</strain>
    </source>
</reference>
<comment type="caution">
    <text evidence="6">The sequence shown here is derived from an EMBL/GenBank/DDBJ whole genome shotgun (WGS) entry which is preliminary data.</text>
</comment>
<evidence type="ECO:0000256" key="2">
    <source>
        <dbReference type="ARBA" id="ARBA00022692"/>
    </source>
</evidence>